<keyword evidence="2" id="KW-0472">Membrane</keyword>
<dbReference type="AlphaFoldDB" id="A0A9P4UVZ9"/>
<gene>
    <name evidence="3" type="ORF">EJ04DRAFT_392476</name>
</gene>
<proteinExistence type="predicted"/>
<feature type="region of interest" description="Disordered" evidence="1">
    <location>
        <begin position="104"/>
        <end position="126"/>
    </location>
</feature>
<evidence type="ECO:0000256" key="1">
    <source>
        <dbReference type="SAM" id="MobiDB-lite"/>
    </source>
</evidence>
<dbReference type="InterPro" id="IPR028000">
    <property type="entry name" value="Pma1"/>
</dbReference>
<feature type="non-terminal residue" evidence="3">
    <location>
        <position position="1"/>
    </location>
</feature>
<name>A0A9P4UVZ9_9PLEO</name>
<evidence type="ECO:0000256" key="2">
    <source>
        <dbReference type="SAM" id="Phobius"/>
    </source>
</evidence>
<organism evidence="3 4">
    <name type="scientific">Polyplosphaeria fusca</name>
    <dbReference type="NCBI Taxonomy" id="682080"/>
    <lineage>
        <taxon>Eukaryota</taxon>
        <taxon>Fungi</taxon>
        <taxon>Dikarya</taxon>
        <taxon>Ascomycota</taxon>
        <taxon>Pezizomycotina</taxon>
        <taxon>Dothideomycetes</taxon>
        <taxon>Pleosporomycetidae</taxon>
        <taxon>Pleosporales</taxon>
        <taxon>Tetraplosphaeriaceae</taxon>
        <taxon>Polyplosphaeria</taxon>
    </lineage>
</organism>
<protein>
    <submittedName>
        <fullName evidence="3">Uncharacterized protein</fullName>
    </submittedName>
</protein>
<keyword evidence="2" id="KW-0812">Transmembrane</keyword>
<dbReference type="Pfam" id="PF14610">
    <property type="entry name" value="Psg1"/>
    <property type="match status" value="1"/>
</dbReference>
<evidence type="ECO:0000313" key="4">
    <source>
        <dbReference type="Proteomes" id="UP000799444"/>
    </source>
</evidence>
<feature type="transmembrane region" description="Helical" evidence="2">
    <location>
        <begin position="133"/>
        <end position="154"/>
    </location>
</feature>
<keyword evidence="2" id="KW-1133">Transmembrane helix</keyword>
<dbReference type="OrthoDB" id="4084551at2759"/>
<dbReference type="Proteomes" id="UP000799444">
    <property type="component" value="Unassembled WGS sequence"/>
</dbReference>
<comment type="caution">
    <text evidence="3">The sequence shown here is derived from an EMBL/GenBank/DDBJ whole genome shotgun (WGS) entry which is preliminary data.</text>
</comment>
<sequence length="187" mass="21004">PLCHKTDDTQPFCLPNNESTLYIGNTYYATWNPDYFPLNSTVTVKAQFINDSLQEVWSSPATDNSWGFVAFTVGNEWTQSYDRFNLTLYALVFEADDPTKKATPWTGPTFEVTKEPPRHYAPPEPTKAPNKEGLYIGIPVSLGFVLIVVVGLWIGMRHRRTIGIGNIMGRRQGYGAGKSRRQRLGLG</sequence>
<accession>A0A9P4UVZ9</accession>
<reference evidence="3" key="1">
    <citation type="journal article" date="2020" name="Stud. Mycol.">
        <title>101 Dothideomycetes genomes: a test case for predicting lifestyles and emergence of pathogens.</title>
        <authorList>
            <person name="Haridas S."/>
            <person name="Albert R."/>
            <person name="Binder M."/>
            <person name="Bloem J."/>
            <person name="Labutti K."/>
            <person name="Salamov A."/>
            <person name="Andreopoulos B."/>
            <person name="Baker S."/>
            <person name="Barry K."/>
            <person name="Bills G."/>
            <person name="Bluhm B."/>
            <person name="Cannon C."/>
            <person name="Castanera R."/>
            <person name="Culley D."/>
            <person name="Daum C."/>
            <person name="Ezra D."/>
            <person name="Gonzalez J."/>
            <person name="Henrissat B."/>
            <person name="Kuo A."/>
            <person name="Liang C."/>
            <person name="Lipzen A."/>
            <person name="Lutzoni F."/>
            <person name="Magnuson J."/>
            <person name="Mondo S."/>
            <person name="Nolan M."/>
            <person name="Ohm R."/>
            <person name="Pangilinan J."/>
            <person name="Park H.-J."/>
            <person name="Ramirez L."/>
            <person name="Alfaro M."/>
            <person name="Sun H."/>
            <person name="Tritt A."/>
            <person name="Yoshinaga Y."/>
            <person name="Zwiers L.-H."/>
            <person name="Turgeon B."/>
            <person name="Goodwin S."/>
            <person name="Spatafora J."/>
            <person name="Crous P."/>
            <person name="Grigoriev I."/>
        </authorList>
    </citation>
    <scope>NUCLEOTIDE SEQUENCE</scope>
    <source>
        <strain evidence="3">CBS 125425</strain>
    </source>
</reference>
<dbReference type="EMBL" id="ML996216">
    <property type="protein sequence ID" value="KAF2730512.1"/>
    <property type="molecule type" value="Genomic_DNA"/>
</dbReference>
<evidence type="ECO:0000313" key="3">
    <source>
        <dbReference type="EMBL" id="KAF2730512.1"/>
    </source>
</evidence>
<keyword evidence="4" id="KW-1185">Reference proteome</keyword>
<feature type="non-terminal residue" evidence="3">
    <location>
        <position position="187"/>
    </location>
</feature>